<dbReference type="EMBL" id="KQ415962">
    <property type="protein sequence ID" value="KOF99422.1"/>
    <property type="molecule type" value="Genomic_DNA"/>
</dbReference>
<keyword evidence="1" id="KW-1133">Transmembrane helix</keyword>
<accession>A0A0L8ID82</accession>
<evidence type="ECO:0000313" key="2">
    <source>
        <dbReference type="EMBL" id="KOF99422.1"/>
    </source>
</evidence>
<keyword evidence="1" id="KW-0472">Membrane</keyword>
<gene>
    <name evidence="2" type="ORF">OCBIM_22016369mg</name>
</gene>
<feature type="transmembrane region" description="Helical" evidence="1">
    <location>
        <begin position="43"/>
        <end position="62"/>
    </location>
</feature>
<reference evidence="2" key="1">
    <citation type="submission" date="2015-07" db="EMBL/GenBank/DDBJ databases">
        <title>MeaNS - Measles Nucleotide Surveillance Program.</title>
        <authorList>
            <person name="Tran T."/>
            <person name="Druce J."/>
        </authorList>
    </citation>
    <scope>NUCLEOTIDE SEQUENCE</scope>
    <source>
        <strain evidence="2">UCB-OBI-ISO-001</strain>
        <tissue evidence="2">Gonad</tissue>
    </source>
</reference>
<keyword evidence="1" id="KW-0812">Transmembrane</keyword>
<protein>
    <submittedName>
        <fullName evidence="2">Uncharacterized protein</fullName>
    </submittedName>
</protein>
<feature type="transmembrane region" description="Helical" evidence="1">
    <location>
        <begin position="12"/>
        <end position="31"/>
    </location>
</feature>
<proteinExistence type="predicted"/>
<dbReference type="AlphaFoldDB" id="A0A0L8ID82"/>
<name>A0A0L8ID82_OCTBM</name>
<evidence type="ECO:0000256" key="1">
    <source>
        <dbReference type="SAM" id="Phobius"/>
    </source>
</evidence>
<sequence length="69" mass="8520">MYIYIYIYTHTLIHMKIIITSIIIGVSYTYDDWHHEIYCGSKYIYNVFSNLGHVKLIMWHIFNFLNFFF</sequence>
<organism evidence="2">
    <name type="scientific">Octopus bimaculoides</name>
    <name type="common">California two-spotted octopus</name>
    <dbReference type="NCBI Taxonomy" id="37653"/>
    <lineage>
        <taxon>Eukaryota</taxon>
        <taxon>Metazoa</taxon>
        <taxon>Spiralia</taxon>
        <taxon>Lophotrochozoa</taxon>
        <taxon>Mollusca</taxon>
        <taxon>Cephalopoda</taxon>
        <taxon>Coleoidea</taxon>
        <taxon>Octopodiformes</taxon>
        <taxon>Octopoda</taxon>
        <taxon>Incirrata</taxon>
        <taxon>Octopodidae</taxon>
        <taxon>Octopus</taxon>
    </lineage>
</organism>